<evidence type="ECO:0000313" key="1">
    <source>
        <dbReference type="EMBL" id="DAD71467.1"/>
    </source>
</evidence>
<name>A0A8S5LNN1_9CAUD</name>
<reference evidence="1" key="1">
    <citation type="journal article" date="2021" name="Proc. Natl. Acad. Sci. U.S.A.">
        <title>A Catalog of Tens of Thousands of Viruses from Human Metagenomes Reveals Hidden Associations with Chronic Diseases.</title>
        <authorList>
            <person name="Tisza M.J."/>
            <person name="Buck C.B."/>
        </authorList>
    </citation>
    <scope>NUCLEOTIDE SEQUENCE</scope>
    <source>
        <strain evidence="1">Ctsf32</strain>
    </source>
</reference>
<sequence>MCKLDSKTCPEIKKGVIFLNRTSEYRRFREEVYQQKLKRMFTDSAFPSVWWNNYWNRKYLKQYYYGSPYHKKMSHKCARRIDFEQTKSKGNLYRKYYDYKWSIY</sequence>
<dbReference type="EMBL" id="BK015882">
    <property type="protein sequence ID" value="DAD71467.1"/>
    <property type="molecule type" value="Genomic_DNA"/>
</dbReference>
<proteinExistence type="predicted"/>
<organism evidence="1">
    <name type="scientific">Siphoviridae sp. ctsf32</name>
    <dbReference type="NCBI Taxonomy" id="2827594"/>
    <lineage>
        <taxon>Viruses</taxon>
        <taxon>Duplodnaviria</taxon>
        <taxon>Heunggongvirae</taxon>
        <taxon>Uroviricota</taxon>
        <taxon>Caudoviricetes</taxon>
    </lineage>
</organism>
<accession>A0A8S5LNN1</accession>
<protein>
    <submittedName>
        <fullName evidence="1">Uncharacterized protein</fullName>
    </submittedName>
</protein>